<evidence type="ECO:0000313" key="2">
    <source>
        <dbReference type="Proteomes" id="UP000268829"/>
    </source>
</evidence>
<dbReference type="EMBL" id="RHHS01000018">
    <property type="protein sequence ID" value="RNB58171.1"/>
    <property type="molecule type" value="Genomic_DNA"/>
</dbReference>
<sequence>MLKINTHLVRTRKELLKKHPNMYLHQIVSTYPTDCFINIEDEAGMTDFQHNIEEFYNQYCITIQYNDSVIVSHDFIGIELWYSYIHMMSKYIREGKAVEEYGIDPIEFVLETIGGDLVRFSIRNSYDKKESVVADLPRDEFLSEMIQSAQKYYETMIRFQPKYERQYNRVAKHIKYIMEAIEGKGNGTELQG</sequence>
<name>A0A3M8B401_9BACL</name>
<dbReference type="Proteomes" id="UP000268829">
    <property type="component" value="Unassembled WGS sequence"/>
</dbReference>
<gene>
    <name evidence="1" type="ORF">EDM57_08680</name>
</gene>
<keyword evidence="2" id="KW-1185">Reference proteome</keyword>
<reference evidence="1 2" key="1">
    <citation type="submission" date="2018-10" db="EMBL/GenBank/DDBJ databases">
        <title>Phylogenomics of Brevibacillus.</title>
        <authorList>
            <person name="Dunlap C."/>
        </authorList>
    </citation>
    <scope>NUCLEOTIDE SEQUENCE [LARGE SCALE GENOMIC DNA]</scope>
    <source>
        <strain evidence="1 2">DSM 100115</strain>
    </source>
</reference>
<proteinExistence type="predicted"/>
<dbReference type="RefSeq" id="WP_122904377.1">
    <property type="nucleotide sequence ID" value="NZ_RHHS01000018.1"/>
</dbReference>
<protein>
    <submittedName>
        <fullName evidence="1">Uncharacterized protein</fullName>
    </submittedName>
</protein>
<comment type="caution">
    <text evidence="1">The sequence shown here is derived from an EMBL/GenBank/DDBJ whole genome shotgun (WGS) entry which is preliminary data.</text>
</comment>
<accession>A0A3M8B401</accession>
<dbReference type="AlphaFoldDB" id="A0A3M8B401"/>
<evidence type="ECO:0000313" key="1">
    <source>
        <dbReference type="EMBL" id="RNB58171.1"/>
    </source>
</evidence>
<organism evidence="1 2">
    <name type="scientific">Brevibacillus gelatini</name>
    <dbReference type="NCBI Taxonomy" id="1655277"/>
    <lineage>
        <taxon>Bacteria</taxon>
        <taxon>Bacillati</taxon>
        <taxon>Bacillota</taxon>
        <taxon>Bacilli</taxon>
        <taxon>Bacillales</taxon>
        <taxon>Paenibacillaceae</taxon>
        <taxon>Brevibacillus</taxon>
    </lineage>
</organism>